<dbReference type="Pfam" id="PF02620">
    <property type="entry name" value="YceD"/>
    <property type="match status" value="1"/>
</dbReference>
<dbReference type="RefSeq" id="WP_097062238.1">
    <property type="nucleotide sequence ID" value="NZ_OBMI01000001.1"/>
</dbReference>
<dbReference type="AlphaFoldDB" id="A0A285QAI1"/>
<sequence length="181" mass="18680">MSGAPEFSRPRRLDTIGQGEAATRIEADDAERAALARRFDLLGVERLAAEYALRRDAAGIVATGHLLAAVTQRCIGTGDPVPAIIEEDFALRFVPEGVAVSGDEEVELDAGDLDVVFFAGGAIDLGEAAAETLALALDPYPRSPAAAAALRDAGVLSEEEAKPAGALAGLKDLLQGGATRD</sequence>
<gene>
    <name evidence="1" type="ORF">SAMN06297144_0287</name>
</gene>
<organism evidence="1 2">
    <name type="scientific">Sphingomonas guangdongensis</name>
    <dbReference type="NCBI Taxonomy" id="1141890"/>
    <lineage>
        <taxon>Bacteria</taxon>
        <taxon>Pseudomonadati</taxon>
        <taxon>Pseudomonadota</taxon>
        <taxon>Alphaproteobacteria</taxon>
        <taxon>Sphingomonadales</taxon>
        <taxon>Sphingomonadaceae</taxon>
        <taxon>Sphingomonas</taxon>
    </lineage>
</organism>
<evidence type="ECO:0000313" key="2">
    <source>
        <dbReference type="Proteomes" id="UP000219494"/>
    </source>
</evidence>
<proteinExistence type="predicted"/>
<evidence type="ECO:0000313" key="1">
    <source>
        <dbReference type="EMBL" id="SOB78930.1"/>
    </source>
</evidence>
<name>A0A285QAI1_9SPHN</name>
<keyword evidence="2" id="KW-1185">Reference proteome</keyword>
<dbReference type="EMBL" id="OBMI01000001">
    <property type="protein sequence ID" value="SOB78930.1"/>
    <property type="molecule type" value="Genomic_DNA"/>
</dbReference>
<dbReference type="OrthoDB" id="8443793at2"/>
<dbReference type="Proteomes" id="UP000219494">
    <property type="component" value="Unassembled WGS sequence"/>
</dbReference>
<accession>A0A285QAI1</accession>
<dbReference type="InterPro" id="IPR003772">
    <property type="entry name" value="YceD"/>
</dbReference>
<protein>
    <submittedName>
        <fullName evidence="1">Uncharacterized metal-binding protein YceD, DUF177 family</fullName>
    </submittedName>
</protein>
<reference evidence="1 2" key="1">
    <citation type="submission" date="2017-07" db="EMBL/GenBank/DDBJ databases">
        <authorList>
            <person name="Sun Z.S."/>
            <person name="Albrecht U."/>
            <person name="Echele G."/>
            <person name="Lee C.C."/>
        </authorList>
    </citation>
    <scope>NUCLEOTIDE SEQUENCE [LARGE SCALE GENOMIC DNA]</scope>
    <source>
        <strain evidence="1 2">CGMCC 1.12672</strain>
    </source>
</reference>